<feature type="domain" description="HTH crp-type" evidence="9">
    <location>
        <begin position="275"/>
        <end position="343"/>
    </location>
</feature>
<keyword evidence="5" id="KW-0804">Transcription</keyword>
<keyword evidence="4" id="KW-0238">DNA-binding</keyword>
<name>A0A7J5AJ15_9FLAO</name>
<dbReference type="Gene3D" id="3.40.50.2300">
    <property type="match status" value="1"/>
</dbReference>
<evidence type="ECO:0000313" key="10">
    <source>
        <dbReference type="EMBL" id="KAB1157611.1"/>
    </source>
</evidence>
<dbReference type="SMART" id="SM00419">
    <property type="entry name" value="HTH_CRP"/>
    <property type="match status" value="1"/>
</dbReference>
<dbReference type="OrthoDB" id="9127033at2"/>
<dbReference type="SUPFAM" id="SSF51206">
    <property type="entry name" value="cAMP-binding domain-like"/>
    <property type="match status" value="1"/>
</dbReference>
<comment type="caution">
    <text evidence="10">The sequence shown here is derived from an EMBL/GenBank/DDBJ whole genome shotgun (WGS) entry which is preliminary data.</text>
</comment>
<feature type="domain" description="Response regulatory" evidence="8">
    <location>
        <begin position="4"/>
        <end position="120"/>
    </location>
</feature>
<dbReference type="InterPro" id="IPR011006">
    <property type="entry name" value="CheY-like_superfamily"/>
</dbReference>
<dbReference type="InterPro" id="IPR036390">
    <property type="entry name" value="WH_DNA-bd_sf"/>
</dbReference>
<evidence type="ECO:0000256" key="2">
    <source>
        <dbReference type="ARBA" id="ARBA00023012"/>
    </source>
</evidence>
<dbReference type="Pfam" id="PF13545">
    <property type="entry name" value="HTH_Crp_2"/>
    <property type="match status" value="1"/>
</dbReference>
<dbReference type="GO" id="GO:0000156">
    <property type="term" value="F:phosphorelay response regulator activity"/>
    <property type="evidence" value="ECO:0007669"/>
    <property type="project" value="TreeGrafter"/>
</dbReference>
<reference evidence="10 11" key="1">
    <citation type="submission" date="2019-09" db="EMBL/GenBank/DDBJ databases">
        <title>Flavobacterium sp. nov., isolated from glacier ice.</title>
        <authorList>
            <person name="Liu Q."/>
        </authorList>
    </citation>
    <scope>NUCLEOTIDE SEQUENCE [LARGE SCALE GENOMIC DNA]</scope>
    <source>
        <strain evidence="10 11">NBRC 112527</strain>
    </source>
</reference>
<evidence type="ECO:0000256" key="4">
    <source>
        <dbReference type="ARBA" id="ARBA00023125"/>
    </source>
</evidence>
<dbReference type="PANTHER" id="PTHR48111:SF1">
    <property type="entry name" value="TWO-COMPONENT RESPONSE REGULATOR ORR33"/>
    <property type="match status" value="1"/>
</dbReference>
<dbReference type="PANTHER" id="PTHR48111">
    <property type="entry name" value="REGULATOR OF RPOS"/>
    <property type="match status" value="1"/>
</dbReference>
<dbReference type="PROSITE" id="PS51063">
    <property type="entry name" value="HTH_CRP_2"/>
    <property type="match status" value="1"/>
</dbReference>
<protein>
    <submittedName>
        <fullName evidence="10">Response regulator</fullName>
    </submittedName>
</protein>
<dbReference type="GO" id="GO:0003700">
    <property type="term" value="F:DNA-binding transcription factor activity"/>
    <property type="evidence" value="ECO:0007669"/>
    <property type="project" value="InterPro"/>
</dbReference>
<feature type="modified residue" description="4-aspartylphosphate" evidence="6">
    <location>
        <position position="53"/>
    </location>
</feature>
<evidence type="ECO:0000313" key="11">
    <source>
        <dbReference type="Proteomes" id="UP000490922"/>
    </source>
</evidence>
<dbReference type="InterPro" id="IPR018335">
    <property type="entry name" value="Tscrpt_reg_HTH_Crp-type_CS"/>
</dbReference>
<dbReference type="EMBL" id="WAEM01000001">
    <property type="protein sequence ID" value="KAB1157611.1"/>
    <property type="molecule type" value="Genomic_DNA"/>
</dbReference>
<dbReference type="CDD" id="cd17574">
    <property type="entry name" value="REC_OmpR"/>
    <property type="match status" value="1"/>
</dbReference>
<dbReference type="SMART" id="SM00448">
    <property type="entry name" value="REC"/>
    <property type="match status" value="1"/>
</dbReference>
<dbReference type="PRINTS" id="PR00034">
    <property type="entry name" value="HTHCRP"/>
</dbReference>
<dbReference type="InterPro" id="IPR039420">
    <property type="entry name" value="WalR-like"/>
</dbReference>
<dbReference type="Gene3D" id="2.60.120.10">
    <property type="entry name" value="Jelly Rolls"/>
    <property type="match status" value="1"/>
</dbReference>
<evidence type="ECO:0000256" key="6">
    <source>
        <dbReference type="PROSITE-ProRule" id="PRU00169"/>
    </source>
</evidence>
<dbReference type="Proteomes" id="UP000490922">
    <property type="component" value="Unassembled WGS sequence"/>
</dbReference>
<dbReference type="InterPro" id="IPR000595">
    <property type="entry name" value="cNMP-bd_dom"/>
</dbReference>
<dbReference type="InterPro" id="IPR014710">
    <property type="entry name" value="RmlC-like_jellyroll"/>
</dbReference>
<dbReference type="PROSITE" id="PS50042">
    <property type="entry name" value="CNMP_BINDING_3"/>
    <property type="match status" value="1"/>
</dbReference>
<proteinExistence type="predicted"/>
<dbReference type="AlphaFoldDB" id="A0A7J5AJ15"/>
<dbReference type="GO" id="GO:0005829">
    <property type="term" value="C:cytosol"/>
    <property type="evidence" value="ECO:0007669"/>
    <property type="project" value="TreeGrafter"/>
</dbReference>
<dbReference type="PROSITE" id="PS00042">
    <property type="entry name" value="HTH_CRP_1"/>
    <property type="match status" value="1"/>
</dbReference>
<dbReference type="InterPro" id="IPR012318">
    <property type="entry name" value="HTH_CRP"/>
</dbReference>
<dbReference type="SUPFAM" id="SSF52172">
    <property type="entry name" value="CheY-like"/>
    <property type="match status" value="1"/>
</dbReference>
<dbReference type="Gene3D" id="1.10.10.10">
    <property type="entry name" value="Winged helix-like DNA-binding domain superfamily/Winged helix DNA-binding domain"/>
    <property type="match status" value="1"/>
</dbReference>
<keyword evidence="3" id="KW-0805">Transcription regulation</keyword>
<dbReference type="PROSITE" id="PS50110">
    <property type="entry name" value="RESPONSE_REGULATORY"/>
    <property type="match status" value="1"/>
</dbReference>
<keyword evidence="11" id="KW-1185">Reference proteome</keyword>
<evidence type="ECO:0000259" key="7">
    <source>
        <dbReference type="PROSITE" id="PS50042"/>
    </source>
</evidence>
<dbReference type="SUPFAM" id="SSF46785">
    <property type="entry name" value="Winged helix' DNA-binding domain"/>
    <property type="match status" value="1"/>
</dbReference>
<accession>A0A7J5AJ15</accession>
<evidence type="ECO:0000256" key="3">
    <source>
        <dbReference type="ARBA" id="ARBA00023015"/>
    </source>
</evidence>
<dbReference type="Pfam" id="PF00027">
    <property type="entry name" value="cNMP_binding"/>
    <property type="match status" value="1"/>
</dbReference>
<evidence type="ECO:0000259" key="9">
    <source>
        <dbReference type="PROSITE" id="PS51063"/>
    </source>
</evidence>
<gene>
    <name evidence="10" type="ORF">F6464_00580</name>
</gene>
<dbReference type="SMART" id="SM00100">
    <property type="entry name" value="cNMP"/>
    <property type="match status" value="1"/>
</dbReference>
<dbReference type="Pfam" id="PF00072">
    <property type="entry name" value="Response_reg"/>
    <property type="match status" value="1"/>
</dbReference>
<evidence type="ECO:0000256" key="5">
    <source>
        <dbReference type="ARBA" id="ARBA00023163"/>
    </source>
</evidence>
<dbReference type="GO" id="GO:0000976">
    <property type="term" value="F:transcription cis-regulatory region binding"/>
    <property type="evidence" value="ECO:0007669"/>
    <property type="project" value="TreeGrafter"/>
</dbReference>
<evidence type="ECO:0000259" key="8">
    <source>
        <dbReference type="PROSITE" id="PS50110"/>
    </source>
</evidence>
<dbReference type="InterPro" id="IPR036388">
    <property type="entry name" value="WH-like_DNA-bd_sf"/>
</dbReference>
<dbReference type="InterPro" id="IPR018490">
    <property type="entry name" value="cNMP-bd_dom_sf"/>
</dbReference>
<dbReference type="GO" id="GO:0032993">
    <property type="term" value="C:protein-DNA complex"/>
    <property type="evidence" value="ECO:0007669"/>
    <property type="project" value="TreeGrafter"/>
</dbReference>
<sequence>MMSIILIIEDNFEIRENISEILQLAKYQVIVAENGKEGAELALKHLPDVILWDIMMDLLDGYGVLYMLKKHIETSTIPFIFITAKTQMQDLRKGMEMGADDYLIKPFNNIELLSAIETRLKKREIQKEYYSKSMQNINQLVLNKEGLEEFKEIIEQKKYRIFKKRQVVHYEGDKVTGIYLIIDGKVKVSKIAEDGRELIVGIFNTDEFIGTNVILSQKVYPDTAMALEDCTLCFFSIQQLEKLIYLYPNLAGKFIKILSNEICEKEEQLLQLAYHSVRKRIAEVLLRYSRQNCPNGEYITLGRTELASLSGTATETVSRTLTEFENEGMITKVRNGLSLVDIPKLSKLRN</sequence>
<keyword evidence="1 6" id="KW-0597">Phosphoprotein</keyword>
<evidence type="ECO:0000256" key="1">
    <source>
        <dbReference type="ARBA" id="ARBA00022553"/>
    </source>
</evidence>
<dbReference type="CDD" id="cd00038">
    <property type="entry name" value="CAP_ED"/>
    <property type="match status" value="1"/>
</dbReference>
<keyword evidence="2" id="KW-0902">Two-component regulatory system</keyword>
<feature type="domain" description="Cyclic nucleotide-binding" evidence="7">
    <location>
        <begin position="141"/>
        <end position="244"/>
    </location>
</feature>
<dbReference type="InterPro" id="IPR001789">
    <property type="entry name" value="Sig_transdc_resp-reg_receiver"/>
</dbReference>
<organism evidence="10 11">
    <name type="scientific">Flavobacterium luteum</name>
    <dbReference type="NCBI Taxonomy" id="2026654"/>
    <lineage>
        <taxon>Bacteria</taxon>
        <taxon>Pseudomonadati</taxon>
        <taxon>Bacteroidota</taxon>
        <taxon>Flavobacteriia</taxon>
        <taxon>Flavobacteriales</taxon>
        <taxon>Flavobacteriaceae</taxon>
        <taxon>Flavobacterium</taxon>
    </lineage>
</organism>